<name>A0AA88VSE3_9ASTE</name>
<dbReference type="Proteomes" id="UP001188597">
    <property type="component" value="Unassembled WGS sequence"/>
</dbReference>
<evidence type="ECO:0000313" key="2">
    <source>
        <dbReference type="Proteomes" id="UP001188597"/>
    </source>
</evidence>
<accession>A0AA88VSE3</accession>
<proteinExistence type="predicted"/>
<keyword evidence="2" id="KW-1185">Reference proteome</keyword>
<dbReference type="AlphaFoldDB" id="A0AA88VSE3"/>
<gene>
    <name evidence="1" type="ORF">RJ639_008212</name>
</gene>
<evidence type="ECO:0000313" key="1">
    <source>
        <dbReference type="EMBL" id="KAK3014080.1"/>
    </source>
</evidence>
<dbReference type="EMBL" id="JAVXUP010001247">
    <property type="protein sequence ID" value="KAK3014080.1"/>
    <property type="molecule type" value="Genomic_DNA"/>
</dbReference>
<comment type="caution">
    <text evidence="1">The sequence shown here is derived from an EMBL/GenBank/DDBJ whole genome shotgun (WGS) entry which is preliminary data.</text>
</comment>
<dbReference type="SUPFAM" id="SSF64484">
    <property type="entry name" value="beta and beta-prime subunits of DNA dependent RNA-polymerase"/>
    <property type="match status" value="1"/>
</dbReference>
<reference evidence="1" key="1">
    <citation type="submission" date="2022-12" db="EMBL/GenBank/DDBJ databases">
        <title>Draft genome assemblies for two species of Escallonia (Escalloniales).</title>
        <authorList>
            <person name="Chanderbali A."/>
            <person name="Dervinis C."/>
            <person name="Anghel I."/>
            <person name="Soltis D."/>
            <person name="Soltis P."/>
            <person name="Zapata F."/>
        </authorList>
    </citation>
    <scope>NUCLEOTIDE SEQUENCE</scope>
    <source>
        <strain evidence="1">UCBG64.0493</strain>
        <tissue evidence="1">Leaf</tissue>
    </source>
</reference>
<organism evidence="1 2">
    <name type="scientific">Escallonia herrerae</name>
    <dbReference type="NCBI Taxonomy" id="1293975"/>
    <lineage>
        <taxon>Eukaryota</taxon>
        <taxon>Viridiplantae</taxon>
        <taxon>Streptophyta</taxon>
        <taxon>Embryophyta</taxon>
        <taxon>Tracheophyta</taxon>
        <taxon>Spermatophyta</taxon>
        <taxon>Magnoliopsida</taxon>
        <taxon>eudicotyledons</taxon>
        <taxon>Gunneridae</taxon>
        <taxon>Pentapetalae</taxon>
        <taxon>asterids</taxon>
        <taxon>campanulids</taxon>
        <taxon>Escalloniales</taxon>
        <taxon>Escalloniaceae</taxon>
        <taxon>Escallonia</taxon>
    </lineage>
</organism>
<sequence>MALQRVDNIEEAIQRALKLEEYLKAPLSSQASQYSGEFGHFLAPLDASRENIHVPEEGESDTEDPLKRGDVPATRNVERCGVMSFPWMVPVLSGQPWIANRRGDCLCFTGQKDQEYPNEVLEIRMDVSQKLVQEALDTLLDNGIRRQPMRDSHNKVYKSLSNVIEGNEGRFCETLLGKRVDPSGSSVIVELKTRTFADDLFALAGVNPTSLQLIKEVRADKVEHRGGRKQVRTSISRKSCSSAQKLIDID</sequence>
<protein>
    <submittedName>
        <fullName evidence="1">Uncharacterized protein</fullName>
    </submittedName>
</protein>